<dbReference type="GO" id="GO:0009307">
    <property type="term" value="P:DNA restriction-modification system"/>
    <property type="evidence" value="ECO:0007669"/>
    <property type="project" value="UniProtKB-KW"/>
</dbReference>
<dbReference type="GO" id="GO:0003677">
    <property type="term" value="F:DNA binding"/>
    <property type="evidence" value="ECO:0007669"/>
    <property type="project" value="UniProtKB-KW"/>
</dbReference>
<feature type="coiled-coil region" evidence="8">
    <location>
        <begin position="571"/>
        <end position="621"/>
    </location>
</feature>
<dbReference type="PANTHER" id="PTHR33841">
    <property type="entry name" value="DNA METHYLTRANSFERASE YEEA-RELATED"/>
    <property type="match status" value="1"/>
</dbReference>
<dbReference type="AlphaFoldDB" id="A0A8J6NWB9"/>
<feature type="domain" description="TaqI-like C-terminal specificity" evidence="10">
    <location>
        <begin position="865"/>
        <end position="980"/>
    </location>
</feature>
<keyword evidence="2 11" id="KW-0489">Methyltransferase</keyword>
<keyword evidence="4" id="KW-0949">S-adenosyl-L-methionine</keyword>
<accession>A0A8J6NWB9</accession>
<dbReference type="GO" id="GO:0032259">
    <property type="term" value="P:methylation"/>
    <property type="evidence" value="ECO:0007669"/>
    <property type="project" value="UniProtKB-KW"/>
</dbReference>
<dbReference type="InterPro" id="IPR029063">
    <property type="entry name" value="SAM-dependent_MTases_sf"/>
</dbReference>
<evidence type="ECO:0000256" key="1">
    <source>
        <dbReference type="ARBA" id="ARBA00011900"/>
    </source>
</evidence>
<evidence type="ECO:0000313" key="12">
    <source>
        <dbReference type="Proteomes" id="UP000603434"/>
    </source>
</evidence>
<evidence type="ECO:0000256" key="3">
    <source>
        <dbReference type="ARBA" id="ARBA00022679"/>
    </source>
</evidence>
<dbReference type="PROSITE" id="PS00092">
    <property type="entry name" value="N6_MTASE"/>
    <property type="match status" value="1"/>
</dbReference>
<keyword evidence="8" id="KW-0175">Coiled coil</keyword>
<evidence type="ECO:0000313" key="11">
    <source>
        <dbReference type="EMBL" id="MBC8361828.1"/>
    </source>
</evidence>
<keyword evidence="6" id="KW-0238">DNA-binding</keyword>
<organism evidence="11 12">
    <name type="scientific">Candidatus Desulfatibia profunda</name>
    <dbReference type="NCBI Taxonomy" id="2841695"/>
    <lineage>
        <taxon>Bacteria</taxon>
        <taxon>Pseudomonadati</taxon>
        <taxon>Thermodesulfobacteriota</taxon>
        <taxon>Desulfobacteria</taxon>
        <taxon>Desulfobacterales</taxon>
        <taxon>Desulfobacterales incertae sedis</taxon>
        <taxon>Candidatus Desulfatibia</taxon>
    </lineage>
</organism>
<dbReference type="Pfam" id="PF07669">
    <property type="entry name" value="Eco57I"/>
    <property type="match status" value="1"/>
</dbReference>
<dbReference type="SUPFAM" id="SSF53335">
    <property type="entry name" value="S-adenosyl-L-methionine-dependent methyltransferases"/>
    <property type="match status" value="1"/>
</dbReference>
<keyword evidence="5" id="KW-0680">Restriction system</keyword>
<dbReference type="Pfam" id="PF12950">
    <property type="entry name" value="TaqI_C"/>
    <property type="match status" value="1"/>
</dbReference>
<dbReference type="PANTHER" id="PTHR33841:SF1">
    <property type="entry name" value="DNA METHYLTRANSFERASE A"/>
    <property type="match status" value="1"/>
</dbReference>
<evidence type="ECO:0000256" key="7">
    <source>
        <dbReference type="ARBA" id="ARBA00047942"/>
    </source>
</evidence>
<dbReference type="InterPro" id="IPR050953">
    <property type="entry name" value="N4_N6_ade-DNA_methylase"/>
</dbReference>
<dbReference type="GO" id="GO:0009007">
    <property type="term" value="F:site-specific DNA-methyltransferase (adenine-specific) activity"/>
    <property type="evidence" value="ECO:0007669"/>
    <property type="project" value="UniProtKB-EC"/>
</dbReference>
<sequence>MDIDTVNTHTGHLKILQNLAIPTSGKKAVTTFEGLYNYWQEVFSVALLSKRFYQDLSSWYFWALKHVEFPDDAEKDRDVRNATSVIRLITRLMFVWFLKEKKLVPDALFDKDELDEHLDYKDSHDSTYYKAILQNLFFATLNTKMKKDDPESRKFVNRQYGIQEFYRYERFFKDKNKALKLFETIPFLNGGLFENLDKNIAQTNEVRIDCFSNRPVYEKRLKVPDFLFFGAADQIDLSDVYGSQKRKNETVRGIIHILNSYKFTIAENTPIEEEIALDPELLGKVFENLLASYNPETKTTARKQTGSFYTPREIVNYMVDESLIAYLEGKLIALYEKESGLTTETPPSQKSMFGKQKPVQSKIVPTKPKITAKVKKEINDKLRHLLSYSTEDHQFSKHEVKTIIDVLDNAKILDPACGSGAFPMGMLHKMVHILTKLDPQNKQWKQRQIENQTRQIKQDISYAEKIKDDKARQKAMDELEERMATINDAFDTNELDFGRKLYLIENCIFGVDIQPIAVQIAKLRFFISLIVDQLTDENKENLGIIPLPNLETKFVAANTLIGIDKKGQIGLNFQNSEINKKEKELAKVRERHFSARTPNTKEKYRQKDENLRNEIAELLKKDGFASEVTQKLAHWNPYDQNTFADFFDMDWMFGVKDGFDIVIGNPPYGVKFSSEEKKLYNSLFRHQDYQLDSYLLFLEKGVQLVRAGAGITYIIPNPWLTNLKLKKIRKYISNEVTVSGITHYMRKVFDAVVDTEVVLLKKSIPNNNIVNIIIYQDKDKFDSRSIPQHKWQVLNGEPINIFIDEKTEKLIDIIKNNTILLRNICNITVGMKPYQNGKGKPKQTKNVVKNRVFDATYKKGKSYRPLLRGRDIEKFVVKWEGNRWINYGDWLAEPRYTANFDAKEKIVIRQTGDSLIATLDIDQFVCMNNMHVIHSKSNEFNLKYILGLINSNLLNFYYQSLNPEKGEALAEVKKENVEKLVIKNASETKKKGIIGLVDKVLTTKKSNPSADTTALEAEIDARVAHLYNLTEEEYALVLKETNCPDPFRVAALNVYRDIDKGKIK</sequence>
<comment type="caution">
    <text evidence="11">The sequence shown here is derived from an EMBL/GenBank/DDBJ whole genome shotgun (WGS) entry which is preliminary data.</text>
</comment>
<keyword evidence="3" id="KW-0808">Transferase</keyword>
<evidence type="ECO:0000256" key="5">
    <source>
        <dbReference type="ARBA" id="ARBA00022747"/>
    </source>
</evidence>
<dbReference type="InterPro" id="IPR011639">
    <property type="entry name" value="MethylTrfase_TaqI-like_dom"/>
</dbReference>
<dbReference type="PRINTS" id="PR00507">
    <property type="entry name" value="N12N6MTFRASE"/>
</dbReference>
<name>A0A8J6NWB9_9BACT</name>
<feature type="domain" description="Type II methyltransferase M.TaqI-like" evidence="9">
    <location>
        <begin position="506"/>
        <end position="749"/>
    </location>
</feature>
<evidence type="ECO:0000256" key="6">
    <source>
        <dbReference type="ARBA" id="ARBA00023125"/>
    </source>
</evidence>
<dbReference type="InterPro" id="IPR025931">
    <property type="entry name" value="TaqI_C"/>
</dbReference>
<dbReference type="InterPro" id="IPR002052">
    <property type="entry name" value="DNA_methylase_N6_adenine_CS"/>
</dbReference>
<evidence type="ECO:0000256" key="2">
    <source>
        <dbReference type="ARBA" id="ARBA00022603"/>
    </source>
</evidence>
<evidence type="ECO:0000256" key="4">
    <source>
        <dbReference type="ARBA" id="ARBA00022691"/>
    </source>
</evidence>
<protein>
    <recommendedName>
        <fullName evidence="1">site-specific DNA-methyltransferase (adenine-specific)</fullName>
        <ecNumber evidence="1">2.1.1.72</ecNumber>
    </recommendedName>
</protein>
<evidence type="ECO:0000256" key="8">
    <source>
        <dbReference type="SAM" id="Coils"/>
    </source>
</evidence>
<dbReference type="Gene3D" id="3.40.50.150">
    <property type="entry name" value="Vaccinia Virus protein VP39"/>
    <property type="match status" value="1"/>
</dbReference>
<comment type="catalytic activity">
    <reaction evidence="7">
        <text>a 2'-deoxyadenosine in DNA + S-adenosyl-L-methionine = an N(6)-methyl-2'-deoxyadenosine in DNA + S-adenosyl-L-homocysteine + H(+)</text>
        <dbReference type="Rhea" id="RHEA:15197"/>
        <dbReference type="Rhea" id="RHEA-COMP:12418"/>
        <dbReference type="Rhea" id="RHEA-COMP:12419"/>
        <dbReference type="ChEBI" id="CHEBI:15378"/>
        <dbReference type="ChEBI" id="CHEBI:57856"/>
        <dbReference type="ChEBI" id="CHEBI:59789"/>
        <dbReference type="ChEBI" id="CHEBI:90615"/>
        <dbReference type="ChEBI" id="CHEBI:90616"/>
        <dbReference type="EC" id="2.1.1.72"/>
    </reaction>
</comment>
<dbReference type="EMBL" id="JACNJH010000154">
    <property type="protein sequence ID" value="MBC8361828.1"/>
    <property type="molecule type" value="Genomic_DNA"/>
</dbReference>
<dbReference type="EC" id="2.1.1.72" evidence="1"/>
<evidence type="ECO:0000259" key="10">
    <source>
        <dbReference type="Pfam" id="PF12950"/>
    </source>
</evidence>
<dbReference type="Proteomes" id="UP000603434">
    <property type="component" value="Unassembled WGS sequence"/>
</dbReference>
<proteinExistence type="predicted"/>
<reference evidence="11 12" key="1">
    <citation type="submission" date="2020-08" db="EMBL/GenBank/DDBJ databases">
        <title>Bridging the membrane lipid divide: bacteria of the FCB group superphylum have the potential to synthesize archaeal ether lipids.</title>
        <authorList>
            <person name="Villanueva L."/>
            <person name="Von Meijenfeldt F.A.B."/>
            <person name="Westbye A.B."/>
            <person name="Yadav S."/>
            <person name="Hopmans E.C."/>
            <person name="Dutilh B.E."/>
            <person name="Sinninghe Damste J.S."/>
        </authorList>
    </citation>
    <scope>NUCLEOTIDE SEQUENCE [LARGE SCALE GENOMIC DNA]</scope>
    <source>
        <strain evidence="11">NIOZ-UU30</strain>
    </source>
</reference>
<evidence type="ECO:0000259" key="9">
    <source>
        <dbReference type="Pfam" id="PF07669"/>
    </source>
</evidence>
<gene>
    <name evidence="11" type="ORF">H8E23_10555</name>
</gene>